<accession>A0A0S7BZ25</accession>
<feature type="chain" id="PRO_5006633324" evidence="1">
    <location>
        <begin position="21"/>
        <end position="399"/>
    </location>
</feature>
<keyword evidence="3" id="KW-1185">Reference proteome</keyword>
<dbReference type="OrthoDB" id="5442696at2"/>
<dbReference type="InterPro" id="IPR010870">
    <property type="entry name" value="Porin_O/P"/>
</dbReference>
<dbReference type="EMBL" id="DF968182">
    <property type="protein sequence ID" value="GAP42929.1"/>
    <property type="molecule type" value="Genomic_DNA"/>
</dbReference>
<proteinExistence type="predicted"/>
<dbReference type="STRING" id="1678841.TBC1_111070"/>
<dbReference type="InterPro" id="IPR023614">
    <property type="entry name" value="Porin_dom_sf"/>
</dbReference>
<evidence type="ECO:0000313" key="2">
    <source>
        <dbReference type="EMBL" id="GAP42929.1"/>
    </source>
</evidence>
<feature type="signal peptide" evidence="1">
    <location>
        <begin position="1"/>
        <end position="20"/>
    </location>
</feature>
<protein>
    <submittedName>
        <fullName evidence="2">Phosphate-selective porin O and P</fullName>
    </submittedName>
</protein>
<evidence type="ECO:0000313" key="3">
    <source>
        <dbReference type="Proteomes" id="UP000053091"/>
    </source>
</evidence>
<organism evidence="2">
    <name type="scientific">Lentimicrobium saccharophilum</name>
    <dbReference type="NCBI Taxonomy" id="1678841"/>
    <lineage>
        <taxon>Bacteria</taxon>
        <taxon>Pseudomonadati</taxon>
        <taxon>Bacteroidota</taxon>
        <taxon>Bacteroidia</taxon>
        <taxon>Bacteroidales</taxon>
        <taxon>Lentimicrobiaceae</taxon>
        <taxon>Lentimicrobium</taxon>
    </lineage>
</organism>
<dbReference type="Proteomes" id="UP000053091">
    <property type="component" value="Unassembled WGS sequence"/>
</dbReference>
<name>A0A0S7BZ25_9BACT</name>
<keyword evidence="1" id="KW-0732">Signal</keyword>
<dbReference type="SUPFAM" id="SSF56935">
    <property type="entry name" value="Porins"/>
    <property type="match status" value="1"/>
</dbReference>
<sequence>MIKRLLFLAALSLLSFSCLVAQTEVDERAMISFRKGLGFNAPDSTFGVNLRLRMQNRVAMNFNEDLKLEDIEARVSRLRLRFDGYILGPKLTYYLQLSFSRGDQDWDNTHVPNLVRDAMVYYHFNPKFYLGFGQGKLPGNRQRIISSGQQQFFDRSNVNANFTLDRDFGLFAYYSDKLGGIHYNLKGAVSTGDGRNQLRTDNGLMYTGRIELLPLGRFKKDGDFSEGDLEFENTPKIGLAAGYALNQKARRTRGTTGSDLYENRNLQSLFADIIMKYQGWALYSEFISRKTDNSAFTYNPADSSMSVHVVAGHGINTQLSYCFPNYWEIAARYSVVNPDHEIRDIARRDSYYILGVNKYVRKHLTKFQGFVGYRNQQSHLNMTADKNNLLLVFQVELGI</sequence>
<dbReference type="Pfam" id="PF07396">
    <property type="entry name" value="Porin_O_P"/>
    <property type="match status" value="1"/>
</dbReference>
<dbReference type="AlphaFoldDB" id="A0A0S7BZ25"/>
<dbReference type="PROSITE" id="PS51257">
    <property type="entry name" value="PROKAR_LIPOPROTEIN"/>
    <property type="match status" value="1"/>
</dbReference>
<dbReference type="Gene3D" id="2.40.160.10">
    <property type="entry name" value="Porin"/>
    <property type="match status" value="1"/>
</dbReference>
<gene>
    <name evidence="2" type="ORF">TBC1_111070</name>
</gene>
<dbReference type="RefSeq" id="WP_062039528.1">
    <property type="nucleotide sequence ID" value="NZ_DF968182.1"/>
</dbReference>
<evidence type="ECO:0000256" key="1">
    <source>
        <dbReference type="SAM" id="SignalP"/>
    </source>
</evidence>
<reference evidence="2" key="1">
    <citation type="journal article" date="2015" name="Genome Announc.">
        <title>Draft Genome Sequence of Bacteroidales Strain TBC1, a Novel Isolate from a Methanogenic Wastewater Treatment System.</title>
        <authorList>
            <person name="Tourlousse D.M."/>
            <person name="Matsuura N."/>
            <person name="Sun L."/>
            <person name="Toyonaga M."/>
            <person name="Kuroda K."/>
            <person name="Ohashi A."/>
            <person name="Cruz R."/>
            <person name="Yamaguchi T."/>
            <person name="Sekiguchi Y."/>
        </authorList>
    </citation>
    <scope>NUCLEOTIDE SEQUENCE [LARGE SCALE GENOMIC DNA]</scope>
    <source>
        <strain evidence="2">TBC1</strain>
    </source>
</reference>